<dbReference type="Proteomes" id="UP001065174">
    <property type="component" value="Chromosome"/>
</dbReference>
<evidence type="ECO:0000259" key="6">
    <source>
        <dbReference type="Pfam" id="PF21981"/>
    </source>
</evidence>
<comment type="similarity">
    <text evidence="2">Belongs to the RecX family.</text>
</comment>
<name>A0ABY6CXQ5_9BACT</name>
<feature type="domain" description="RecX first three-helical" evidence="7">
    <location>
        <begin position="14"/>
        <end position="53"/>
    </location>
</feature>
<proteinExistence type="inferred from homology"/>
<dbReference type="InterPro" id="IPR053925">
    <property type="entry name" value="RecX_HTH_3rd"/>
</dbReference>
<evidence type="ECO:0000256" key="2">
    <source>
        <dbReference type="ARBA" id="ARBA00009695"/>
    </source>
</evidence>
<evidence type="ECO:0000313" key="9">
    <source>
        <dbReference type="Proteomes" id="UP001065174"/>
    </source>
</evidence>
<evidence type="ECO:0000256" key="4">
    <source>
        <dbReference type="ARBA" id="ARBA00022490"/>
    </source>
</evidence>
<feature type="domain" description="RecX second three-helical" evidence="5">
    <location>
        <begin position="60"/>
        <end position="101"/>
    </location>
</feature>
<dbReference type="PANTHER" id="PTHR33602">
    <property type="entry name" value="REGULATORY PROTEIN RECX FAMILY PROTEIN"/>
    <property type="match status" value="1"/>
</dbReference>
<dbReference type="InterPro" id="IPR053926">
    <property type="entry name" value="RecX_HTH_1st"/>
</dbReference>
<evidence type="ECO:0000256" key="3">
    <source>
        <dbReference type="ARBA" id="ARBA00018111"/>
    </source>
</evidence>
<comment type="subcellular location">
    <subcellularLocation>
        <location evidence="1">Cytoplasm</location>
    </subcellularLocation>
</comment>
<organism evidence="8 9">
    <name type="scientific">Reichenbachiella agarivorans</name>
    <dbReference type="NCBI Taxonomy" id="2979464"/>
    <lineage>
        <taxon>Bacteria</taxon>
        <taxon>Pseudomonadati</taxon>
        <taxon>Bacteroidota</taxon>
        <taxon>Cytophagia</taxon>
        <taxon>Cytophagales</taxon>
        <taxon>Reichenbachiellaceae</taxon>
        <taxon>Reichenbachiella</taxon>
    </lineage>
</organism>
<feature type="domain" description="RecX third three-helical" evidence="6">
    <location>
        <begin position="107"/>
        <end position="152"/>
    </location>
</feature>
<keyword evidence="4" id="KW-0963">Cytoplasm</keyword>
<sequence length="159" mass="18843">MLEKKKLHLSKKEAKLKAANFCAYQERSQKEVRQKLYEYGLYRSEVEDVLTDLIMEGFVNEERFAKIYAGGKFRIKKWGRNKIKIGLQQHDVSAYCVKKAMLEISQEDYLATLEELTTKKADTETETNIFKKREKISRYLIYKGYEAELVWDMVKDLVH</sequence>
<accession>A0ABY6CXQ5</accession>
<reference evidence="8" key="1">
    <citation type="submission" date="2022-09" db="EMBL/GenBank/DDBJ databases">
        <title>Comparative genomics and taxonomic characterization of three novel marine species of genus Reichenbachiella exhibiting antioxidant and polysaccharide degradation activities.</title>
        <authorList>
            <person name="Muhammad N."/>
            <person name="Lee Y.-J."/>
            <person name="Ko J."/>
            <person name="Kim S.-G."/>
        </authorList>
    </citation>
    <scope>NUCLEOTIDE SEQUENCE</scope>
    <source>
        <strain evidence="8">BKB1-1</strain>
    </source>
</reference>
<evidence type="ECO:0000256" key="1">
    <source>
        <dbReference type="ARBA" id="ARBA00004496"/>
    </source>
</evidence>
<keyword evidence="9" id="KW-1185">Reference proteome</keyword>
<dbReference type="EMBL" id="CP106679">
    <property type="protein sequence ID" value="UXP33000.1"/>
    <property type="molecule type" value="Genomic_DNA"/>
</dbReference>
<dbReference type="Pfam" id="PF02631">
    <property type="entry name" value="RecX_HTH2"/>
    <property type="match status" value="1"/>
</dbReference>
<evidence type="ECO:0000259" key="7">
    <source>
        <dbReference type="Pfam" id="PF21982"/>
    </source>
</evidence>
<dbReference type="InterPro" id="IPR003783">
    <property type="entry name" value="Regulatory_RecX"/>
</dbReference>
<protein>
    <recommendedName>
        <fullName evidence="3">Regulatory protein RecX</fullName>
    </recommendedName>
</protein>
<dbReference type="Pfam" id="PF21981">
    <property type="entry name" value="RecX_HTH3"/>
    <property type="match status" value="1"/>
</dbReference>
<dbReference type="InterPro" id="IPR053924">
    <property type="entry name" value="RecX_HTH_2nd"/>
</dbReference>
<dbReference type="Pfam" id="PF21982">
    <property type="entry name" value="RecX_HTH1"/>
    <property type="match status" value="1"/>
</dbReference>
<dbReference type="Gene3D" id="1.10.10.10">
    <property type="entry name" value="Winged helix-like DNA-binding domain superfamily/Winged helix DNA-binding domain"/>
    <property type="match status" value="2"/>
</dbReference>
<evidence type="ECO:0000259" key="5">
    <source>
        <dbReference type="Pfam" id="PF02631"/>
    </source>
</evidence>
<evidence type="ECO:0000313" key="8">
    <source>
        <dbReference type="EMBL" id="UXP33000.1"/>
    </source>
</evidence>
<gene>
    <name evidence="8" type="ORF">N6H18_03395</name>
</gene>
<dbReference type="InterPro" id="IPR036388">
    <property type="entry name" value="WH-like_DNA-bd_sf"/>
</dbReference>
<dbReference type="PANTHER" id="PTHR33602:SF1">
    <property type="entry name" value="REGULATORY PROTEIN RECX FAMILY PROTEIN"/>
    <property type="match status" value="1"/>
</dbReference>
<dbReference type="RefSeq" id="WP_262310431.1">
    <property type="nucleotide sequence ID" value="NZ_CP106679.1"/>
</dbReference>